<dbReference type="PANTHER" id="PTHR15140:SF37">
    <property type="entry name" value="UBIQUITIN-LIKE DOMAIN-CONTAINING PROTEIN"/>
    <property type="match status" value="1"/>
</dbReference>
<dbReference type="InterPro" id="IPR041118">
    <property type="entry name" value="Rx_N"/>
</dbReference>
<accession>A0A5J5AW07</accession>
<keyword evidence="4" id="KW-0547">Nucleotide-binding</keyword>
<dbReference type="Pfam" id="PF00931">
    <property type="entry name" value="NB-ARC"/>
    <property type="match status" value="1"/>
</dbReference>
<keyword evidence="5" id="KW-0611">Plant defense</keyword>
<feature type="domain" description="Disease resistance R13L4/SHOC-2-like LRR" evidence="10">
    <location>
        <begin position="531"/>
        <end position="715"/>
    </location>
</feature>
<evidence type="ECO:0000313" key="11">
    <source>
        <dbReference type="EMBL" id="KAA8533657.1"/>
    </source>
</evidence>
<dbReference type="AlphaFoldDB" id="A0A5J5AW07"/>
<dbReference type="InterPro" id="IPR058922">
    <property type="entry name" value="WHD_DRP"/>
</dbReference>
<evidence type="ECO:0000256" key="1">
    <source>
        <dbReference type="ARBA" id="ARBA00008894"/>
    </source>
</evidence>
<dbReference type="FunFam" id="1.10.10.10:FF:000322">
    <property type="entry name" value="Probable disease resistance protein At1g63360"/>
    <property type="match status" value="1"/>
</dbReference>
<gene>
    <name evidence="11" type="ORF">F0562_030909</name>
</gene>
<dbReference type="InterPro" id="IPR038005">
    <property type="entry name" value="RX-like_CC"/>
</dbReference>
<dbReference type="GO" id="GO:0051607">
    <property type="term" value="P:defense response to virus"/>
    <property type="evidence" value="ECO:0007669"/>
    <property type="project" value="UniProtKB-ARBA"/>
</dbReference>
<dbReference type="InterPro" id="IPR002182">
    <property type="entry name" value="NB-ARC"/>
</dbReference>
<dbReference type="PRINTS" id="PR00364">
    <property type="entry name" value="DISEASERSIST"/>
</dbReference>
<feature type="domain" description="NB-ARC" evidence="7">
    <location>
        <begin position="146"/>
        <end position="288"/>
    </location>
</feature>
<dbReference type="InterPro" id="IPR032675">
    <property type="entry name" value="LRR_dom_sf"/>
</dbReference>
<dbReference type="SUPFAM" id="SSF52540">
    <property type="entry name" value="P-loop containing nucleoside triphosphate hydrolases"/>
    <property type="match status" value="1"/>
</dbReference>
<dbReference type="Pfam" id="PF23559">
    <property type="entry name" value="WHD_DRP"/>
    <property type="match status" value="1"/>
</dbReference>
<dbReference type="InterPro" id="IPR036388">
    <property type="entry name" value="WH-like_DNA-bd_sf"/>
</dbReference>
<dbReference type="PANTHER" id="PTHR15140">
    <property type="entry name" value="TUBULIN-SPECIFIC CHAPERONE E"/>
    <property type="match status" value="1"/>
</dbReference>
<dbReference type="GO" id="GO:0043531">
    <property type="term" value="F:ADP binding"/>
    <property type="evidence" value="ECO:0007669"/>
    <property type="project" value="InterPro"/>
</dbReference>
<keyword evidence="6" id="KW-0067">ATP-binding</keyword>
<evidence type="ECO:0000256" key="3">
    <source>
        <dbReference type="ARBA" id="ARBA00022737"/>
    </source>
</evidence>
<comment type="similarity">
    <text evidence="1">Belongs to the disease resistance NB-LRR family.</text>
</comment>
<dbReference type="GO" id="GO:0005524">
    <property type="term" value="F:ATP binding"/>
    <property type="evidence" value="ECO:0007669"/>
    <property type="project" value="UniProtKB-KW"/>
</dbReference>
<evidence type="ECO:0000259" key="10">
    <source>
        <dbReference type="Pfam" id="PF23598"/>
    </source>
</evidence>
<feature type="domain" description="Disease resistance protein winged helix" evidence="9">
    <location>
        <begin position="339"/>
        <end position="408"/>
    </location>
</feature>
<dbReference type="Gene3D" id="3.40.50.300">
    <property type="entry name" value="P-loop containing nucleotide triphosphate hydrolases"/>
    <property type="match status" value="1"/>
</dbReference>
<keyword evidence="3" id="KW-0677">Repeat</keyword>
<dbReference type="Gene3D" id="3.80.10.10">
    <property type="entry name" value="Ribonuclease Inhibitor"/>
    <property type="match status" value="1"/>
</dbReference>
<dbReference type="Pfam" id="PF18052">
    <property type="entry name" value="Rx_N"/>
    <property type="match status" value="1"/>
</dbReference>
<dbReference type="Proteomes" id="UP000325577">
    <property type="component" value="Linkage Group LG18"/>
</dbReference>
<dbReference type="InterPro" id="IPR055414">
    <property type="entry name" value="LRR_R13L4/SHOC2-like"/>
</dbReference>
<dbReference type="Gene3D" id="1.10.10.10">
    <property type="entry name" value="Winged helix-like DNA-binding domain superfamily/Winged helix DNA-binding domain"/>
    <property type="match status" value="1"/>
</dbReference>
<dbReference type="OrthoDB" id="646178at2759"/>
<organism evidence="11 12">
    <name type="scientific">Nyssa sinensis</name>
    <dbReference type="NCBI Taxonomy" id="561372"/>
    <lineage>
        <taxon>Eukaryota</taxon>
        <taxon>Viridiplantae</taxon>
        <taxon>Streptophyta</taxon>
        <taxon>Embryophyta</taxon>
        <taxon>Tracheophyta</taxon>
        <taxon>Spermatophyta</taxon>
        <taxon>Magnoliopsida</taxon>
        <taxon>eudicotyledons</taxon>
        <taxon>Gunneridae</taxon>
        <taxon>Pentapetalae</taxon>
        <taxon>asterids</taxon>
        <taxon>Cornales</taxon>
        <taxon>Nyssaceae</taxon>
        <taxon>Nyssa</taxon>
    </lineage>
</organism>
<evidence type="ECO:0000313" key="12">
    <source>
        <dbReference type="Proteomes" id="UP000325577"/>
    </source>
</evidence>
<dbReference type="SUPFAM" id="SSF52058">
    <property type="entry name" value="L domain-like"/>
    <property type="match status" value="1"/>
</dbReference>
<sequence>MNCETTCDHISPVERNQMESLVEELEFLISFLKDSEKKYLEHVEVKDQTAQIIDLSYEAEDIIEWLRSVAERKRSMAHIIYYPPYPCGILGDVIENIKSTKRKLMENYDKKLSGFVPEVGMSSHIRFSSEGIPPGVDEETVVGFDYEAEMIKERLTGVSKQLEVISIVGMAGLGKTTLARKVYSDLFIIHHFYIRGWTCVSQCYQKRNLLLGILSSIVEHEDEICTVSDEKLGEELYKRLKGQRYLIVMDDIWHIEAWNDLKRSFPNDNNGSRIMLTSRIADVALHVKPDRTLDWWEQVAESVTSYIISDTEQCMEAVALSYSHLPTHLKSCFLYFVAFPEDHEIRASKLISLWIAEGFIHQIGQKSLEDVGEEYLMDLIGRSLVIVTKKRSTGEIKACCIHDLLRDFCLRQAEEENFMELICENEEVSSRPRAHEQFFCYDISRILDMMQILVVIFPRPFSFSSSSNHTARKQRRLCIHTVKRRLLCNRYCPLDNFPSTPDFSSTPHIRSFLWFAFEQSPSPSLDNFMSFYFLTFKLLRVLDLSAISIPIFFYGIVRLVLLRYLALRGKHLMIPDSISHLHNLETLMVSQGMGTTIPPSIWKMVKLRHLCIGGRNKIRTPNNDGYPLVLDNMQTITQIEPSTSCRSVLAMTPNLRKLGFCGSFETFKGSFWFPELGFLNQLRTLKLLNRSSYRQSFDLQRVTFPPNLRRLILSRTFLEWKEMSVLGMLLNLEALKLEFQACIGPCWETRDGEFRRLKFLRLSYMNIEQWNASNSHFPRLEHLVLHRCEKLEKIPSNFGDTSTLQTIEVSWCSQSSAHSARQIREEQNSMGNDWLQITIHPPDSGSTSMDAGMTFE</sequence>
<evidence type="ECO:0000256" key="6">
    <source>
        <dbReference type="ARBA" id="ARBA00022840"/>
    </source>
</evidence>
<dbReference type="Pfam" id="PF23598">
    <property type="entry name" value="LRR_14"/>
    <property type="match status" value="1"/>
</dbReference>
<dbReference type="Gene3D" id="1.20.5.4130">
    <property type="match status" value="1"/>
</dbReference>
<dbReference type="CDD" id="cd14798">
    <property type="entry name" value="RX-CC_like"/>
    <property type="match status" value="1"/>
</dbReference>
<dbReference type="FunFam" id="3.40.50.300:FF:001091">
    <property type="entry name" value="Probable disease resistance protein At1g61300"/>
    <property type="match status" value="1"/>
</dbReference>
<evidence type="ECO:0000256" key="4">
    <source>
        <dbReference type="ARBA" id="ARBA00022741"/>
    </source>
</evidence>
<feature type="domain" description="Disease resistance N-terminal" evidence="8">
    <location>
        <begin position="15"/>
        <end position="74"/>
    </location>
</feature>
<keyword evidence="2" id="KW-0433">Leucine-rich repeat</keyword>
<evidence type="ECO:0000256" key="5">
    <source>
        <dbReference type="ARBA" id="ARBA00022821"/>
    </source>
</evidence>
<evidence type="ECO:0000259" key="7">
    <source>
        <dbReference type="Pfam" id="PF00931"/>
    </source>
</evidence>
<evidence type="ECO:0008006" key="13">
    <source>
        <dbReference type="Google" id="ProtNLM"/>
    </source>
</evidence>
<reference evidence="11 12" key="1">
    <citation type="submission" date="2019-09" db="EMBL/GenBank/DDBJ databases">
        <title>A chromosome-level genome assembly of the Chinese tupelo Nyssa sinensis.</title>
        <authorList>
            <person name="Yang X."/>
            <person name="Kang M."/>
            <person name="Yang Y."/>
            <person name="Xiong H."/>
            <person name="Wang M."/>
            <person name="Zhang Z."/>
            <person name="Wang Z."/>
            <person name="Wu H."/>
            <person name="Ma T."/>
            <person name="Liu J."/>
            <person name="Xi Z."/>
        </authorList>
    </citation>
    <scope>NUCLEOTIDE SEQUENCE [LARGE SCALE GENOMIC DNA]</scope>
    <source>
        <strain evidence="11">J267</strain>
        <tissue evidence="11">Leaf</tissue>
    </source>
</reference>
<keyword evidence="12" id="KW-1185">Reference proteome</keyword>
<proteinExistence type="inferred from homology"/>
<protein>
    <recommendedName>
        <fullName evidence="13">NB-ARC domain-containing protein</fullName>
    </recommendedName>
</protein>
<evidence type="ECO:0000259" key="8">
    <source>
        <dbReference type="Pfam" id="PF18052"/>
    </source>
</evidence>
<name>A0A5J5AW07_9ASTE</name>
<evidence type="ECO:0000256" key="2">
    <source>
        <dbReference type="ARBA" id="ARBA00022614"/>
    </source>
</evidence>
<evidence type="ECO:0000259" key="9">
    <source>
        <dbReference type="Pfam" id="PF23559"/>
    </source>
</evidence>
<dbReference type="InterPro" id="IPR027417">
    <property type="entry name" value="P-loop_NTPase"/>
</dbReference>
<dbReference type="EMBL" id="CM018041">
    <property type="protein sequence ID" value="KAA8533657.1"/>
    <property type="molecule type" value="Genomic_DNA"/>
</dbReference>